<comment type="caution">
    <text evidence="2">The sequence shown here is derived from an EMBL/GenBank/DDBJ whole genome shotgun (WGS) entry which is preliminary data.</text>
</comment>
<accession>X1CU28</accession>
<name>X1CU28_9ZZZZ</name>
<dbReference type="GO" id="GO:0006355">
    <property type="term" value="P:regulation of DNA-templated transcription"/>
    <property type="evidence" value="ECO:0007669"/>
    <property type="project" value="InterPro"/>
</dbReference>
<dbReference type="AlphaFoldDB" id="X1CU28"/>
<dbReference type="PROSITE" id="PS00622">
    <property type="entry name" value="HTH_LUXR_1"/>
    <property type="match status" value="1"/>
</dbReference>
<dbReference type="GO" id="GO:0003677">
    <property type="term" value="F:DNA binding"/>
    <property type="evidence" value="ECO:0007669"/>
    <property type="project" value="InterPro"/>
</dbReference>
<gene>
    <name evidence="2" type="ORF">S01H4_32377</name>
</gene>
<reference evidence="2" key="1">
    <citation type="journal article" date="2014" name="Front. Microbiol.">
        <title>High frequency of phylogenetically diverse reductive dehalogenase-homologous genes in deep subseafloor sedimentary metagenomes.</title>
        <authorList>
            <person name="Kawai M."/>
            <person name="Futagami T."/>
            <person name="Toyoda A."/>
            <person name="Takaki Y."/>
            <person name="Nishi S."/>
            <person name="Hori S."/>
            <person name="Arai W."/>
            <person name="Tsubouchi T."/>
            <person name="Morono Y."/>
            <person name="Uchiyama I."/>
            <person name="Ito T."/>
            <person name="Fujiyama A."/>
            <person name="Inagaki F."/>
            <person name="Takami H."/>
        </authorList>
    </citation>
    <scope>NUCLEOTIDE SEQUENCE</scope>
    <source>
        <strain evidence="2">Expedition CK06-06</strain>
    </source>
</reference>
<evidence type="ECO:0000259" key="1">
    <source>
        <dbReference type="PROSITE" id="PS00622"/>
    </source>
</evidence>
<dbReference type="SUPFAM" id="SSF46894">
    <property type="entry name" value="C-terminal effector domain of the bipartite response regulators"/>
    <property type="match status" value="1"/>
</dbReference>
<evidence type="ECO:0000313" key="2">
    <source>
        <dbReference type="EMBL" id="GAG87731.1"/>
    </source>
</evidence>
<dbReference type="EMBL" id="BART01016917">
    <property type="protein sequence ID" value="GAG87731.1"/>
    <property type="molecule type" value="Genomic_DNA"/>
</dbReference>
<dbReference type="InterPro" id="IPR036388">
    <property type="entry name" value="WH-like_DNA-bd_sf"/>
</dbReference>
<dbReference type="InterPro" id="IPR000792">
    <property type="entry name" value="Tscrpt_reg_LuxR_C"/>
</dbReference>
<dbReference type="Gene3D" id="1.10.10.10">
    <property type="entry name" value="Winged helix-like DNA-binding domain superfamily/Winged helix DNA-binding domain"/>
    <property type="match status" value="1"/>
</dbReference>
<feature type="domain" description="HTH luxR-type" evidence="1">
    <location>
        <begin position="3"/>
        <end position="30"/>
    </location>
</feature>
<protein>
    <recommendedName>
        <fullName evidence="1">HTH luxR-type domain-containing protein</fullName>
    </recommendedName>
</protein>
<sequence>MKGKTYIEIAHTLNLKVKSVDNALQRIKRKLETHLNGYKSLT</sequence>
<organism evidence="2">
    <name type="scientific">marine sediment metagenome</name>
    <dbReference type="NCBI Taxonomy" id="412755"/>
    <lineage>
        <taxon>unclassified sequences</taxon>
        <taxon>metagenomes</taxon>
        <taxon>ecological metagenomes</taxon>
    </lineage>
</organism>
<dbReference type="InterPro" id="IPR016032">
    <property type="entry name" value="Sig_transdc_resp-reg_C-effctor"/>
</dbReference>
<proteinExistence type="predicted"/>